<reference evidence="3 4" key="1">
    <citation type="submission" date="2019-11" db="EMBL/GenBank/DDBJ databases">
        <title>Eggerthellaceae novel genus isolated from the rectal contents of marmort.</title>
        <authorList>
            <person name="Zhang G."/>
        </authorList>
    </citation>
    <scope>NUCLEOTIDE SEQUENCE [LARGE SCALE GENOMIC DNA]</scope>
    <source>
        <strain evidence="4">zg-886</strain>
    </source>
</reference>
<evidence type="ECO:0000256" key="1">
    <source>
        <dbReference type="ARBA" id="ARBA00010562"/>
    </source>
</evidence>
<dbReference type="Proteomes" id="UP000636394">
    <property type="component" value="Unassembled WGS sequence"/>
</dbReference>
<dbReference type="RefSeq" id="WP_166338591.1">
    <property type="nucleotide sequence ID" value="NZ_WPCR01000002.1"/>
</dbReference>
<accession>A0ABX0IFW9</accession>
<name>A0ABX0IFW9_9ACTN</name>
<evidence type="ECO:0000313" key="3">
    <source>
        <dbReference type="EMBL" id="NHM13630.1"/>
    </source>
</evidence>
<dbReference type="PANTHER" id="PTHR38781:SF1">
    <property type="entry name" value="ANTITOXIN DINJ-RELATED"/>
    <property type="match status" value="1"/>
</dbReference>
<gene>
    <name evidence="3" type="ORF">GMI68_02385</name>
</gene>
<evidence type="ECO:0000256" key="2">
    <source>
        <dbReference type="ARBA" id="ARBA00022649"/>
    </source>
</evidence>
<dbReference type="InterPro" id="IPR007337">
    <property type="entry name" value="RelB/DinJ"/>
</dbReference>
<sequence length="97" mass="10604">MAAATLTMRIDSDLKRDASAVAEYYGFDLSGVTRAFYKQMVRDHAIPLDLGYSNEVPNEETIAAMKEAEEIIAKGGTGRSFKSAEGMMAFIESEADE</sequence>
<dbReference type="InterPro" id="IPR026262">
    <property type="entry name" value="DinJ"/>
</dbReference>
<dbReference type="PANTHER" id="PTHR38781">
    <property type="entry name" value="ANTITOXIN DINJ-RELATED"/>
    <property type="match status" value="1"/>
</dbReference>
<dbReference type="PIRSF" id="PIRSF003108">
    <property type="entry name" value="DinJ"/>
    <property type="match status" value="1"/>
</dbReference>
<organism evidence="3 4">
    <name type="scientific">Xiamenia xianingshaonis</name>
    <dbReference type="NCBI Taxonomy" id="2682776"/>
    <lineage>
        <taxon>Bacteria</taxon>
        <taxon>Bacillati</taxon>
        <taxon>Actinomycetota</taxon>
        <taxon>Coriobacteriia</taxon>
        <taxon>Eggerthellales</taxon>
        <taxon>Eggerthellaceae</taxon>
        <taxon>Xiamenia</taxon>
    </lineage>
</organism>
<keyword evidence="2" id="KW-1277">Toxin-antitoxin system</keyword>
<proteinExistence type="inferred from homology"/>
<comment type="similarity">
    <text evidence="1">Belongs to the RelB/DinJ antitoxin family.</text>
</comment>
<dbReference type="NCBIfam" id="TIGR02384">
    <property type="entry name" value="RelB_DinJ"/>
    <property type="match status" value="1"/>
</dbReference>
<dbReference type="Gene3D" id="1.10.1220.10">
    <property type="entry name" value="Met repressor-like"/>
    <property type="match status" value="1"/>
</dbReference>
<dbReference type="InterPro" id="IPR013321">
    <property type="entry name" value="Arc_rbn_hlx_hlx"/>
</dbReference>
<evidence type="ECO:0000313" key="4">
    <source>
        <dbReference type="Proteomes" id="UP000636394"/>
    </source>
</evidence>
<dbReference type="Pfam" id="PF04221">
    <property type="entry name" value="RelB"/>
    <property type="match status" value="1"/>
</dbReference>
<comment type="caution">
    <text evidence="3">The sequence shown here is derived from an EMBL/GenBank/DDBJ whole genome shotgun (WGS) entry which is preliminary data.</text>
</comment>
<keyword evidence="4" id="KW-1185">Reference proteome</keyword>
<dbReference type="EMBL" id="WPCR01000002">
    <property type="protein sequence ID" value="NHM13630.1"/>
    <property type="molecule type" value="Genomic_DNA"/>
</dbReference>
<protein>
    <submittedName>
        <fullName evidence="3">Type II toxin-antitoxin system RelB/DinJ family antitoxin</fullName>
    </submittedName>
</protein>